<organism evidence="1 2">
    <name type="scientific">Plasticicumulans lactativorans</name>
    <dbReference type="NCBI Taxonomy" id="1133106"/>
    <lineage>
        <taxon>Bacteria</taxon>
        <taxon>Pseudomonadati</taxon>
        <taxon>Pseudomonadota</taxon>
        <taxon>Gammaproteobacteria</taxon>
        <taxon>Candidatus Competibacteraceae</taxon>
        <taxon>Plasticicumulans</taxon>
    </lineage>
</organism>
<keyword evidence="2" id="KW-1185">Reference proteome</keyword>
<gene>
    <name evidence="1" type="ORF">EV699_105155</name>
</gene>
<dbReference type="EMBL" id="SLWY01000005">
    <property type="protein sequence ID" value="TCO82365.1"/>
    <property type="molecule type" value="Genomic_DNA"/>
</dbReference>
<comment type="caution">
    <text evidence="1">The sequence shown here is derived from an EMBL/GenBank/DDBJ whole genome shotgun (WGS) entry which is preliminary data.</text>
</comment>
<accession>A0A4R2LRT1</accession>
<dbReference type="AlphaFoldDB" id="A0A4R2LRT1"/>
<name>A0A4R2LRT1_9GAMM</name>
<dbReference type="Proteomes" id="UP000295765">
    <property type="component" value="Unassembled WGS sequence"/>
</dbReference>
<evidence type="ECO:0000313" key="2">
    <source>
        <dbReference type="Proteomes" id="UP000295765"/>
    </source>
</evidence>
<reference evidence="1 2" key="1">
    <citation type="submission" date="2019-03" db="EMBL/GenBank/DDBJ databases">
        <title>Genomic Encyclopedia of Type Strains, Phase IV (KMG-IV): sequencing the most valuable type-strain genomes for metagenomic binning, comparative biology and taxonomic classification.</title>
        <authorList>
            <person name="Goeker M."/>
        </authorList>
    </citation>
    <scope>NUCLEOTIDE SEQUENCE [LARGE SCALE GENOMIC DNA]</scope>
    <source>
        <strain evidence="1 2">DSM 25287</strain>
    </source>
</reference>
<protein>
    <submittedName>
        <fullName evidence="1">Uncharacterized protein</fullName>
    </submittedName>
</protein>
<proteinExistence type="predicted"/>
<sequence length="29" mass="3082">MRTQYYTAASLDGFLATEDGERGGDGRSG</sequence>
<evidence type="ECO:0000313" key="1">
    <source>
        <dbReference type="EMBL" id="TCO82365.1"/>
    </source>
</evidence>